<dbReference type="Proteomes" id="UP000182278">
    <property type="component" value="Unassembled WGS sequence"/>
</dbReference>
<organism evidence="1 2">
    <name type="scientific">Candidatus Desantisbacteria bacterium CG1_02_38_46</name>
    <dbReference type="NCBI Taxonomy" id="1817893"/>
    <lineage>
        <taxon>Bacteria</taxon>
        <taxon>Candidatus Desantisiibacteriota</taxon>
    </lineage>
</organism>
<evidence type="ECO:0000313" key="1">
    <source>
        <dbReference type="EMBL" id="OIN96569.1"/>
    </source>
</evidence>
<proteinExistence type="predicted"/>
<reference evidence="1 2" key="1">
    <citation type="journal article" date="2016" name="Environ. Microbiol.">
        <title>Genomic resolution of a cold subsurface aquifer community provides metabolic insights for novel microbes adapted to high CO concentrations.</title>
        <authorList>
            <person name="Probst A.J."/>
            <person name="Castelle C.J."/>
            <person name="Singh A."/>
            <person name="Brown C.T."/>
            <person name="Anantharaman K."/>
            <person name="Sharon I."/>
            <person name="Hug L.A."/>
            <person name="Burstein D."/>
            <person name="Emerson J.B."/>
            <person name="Thomas B.C."/>
            <person name="Banfield J.F."/>
        </authorList>
    </citation>
    <scope>NUCLEOTIDE SEQUENCE [LARGE SCALE GENOMIC DNA]</scope>
    <source>
        <strain evidence="1">CG1_02_38_46</strain>
    </source>
</reference>
<evidence type="ECO:0000313" key="2">
    <source>
        <dbReference type="Proteomes" id="UP000182278"/>
    </source>
</evidence>
<sequence>MKKITVIFIVVILFLPVTSSAFMQISDNFTMGAGGYWGNSTDVVLELPADFNLQGGFSISSGGNKFFSLGGGKDLFFQMMSLNAIYNANRSSGYVSDGTELSFSIRPFVGLSTFLDFQLEAGYSFTGHMNTNRSKILPCHSWRVGTGLGILQATNFAVAYTSYIYLPSIPDGYDLQQIQNYVHATQNIKLAGVLGIISGFPGSTIDASVSHILFDCLNLYGSYSWIQCSLDKSVSNSILIGADYYLLENFSLGFAYNLFQDPTPTFSHYYSLNASIGF</sequence>
<accession>A0A1J4SAU4</accession>
<protein>
    <submittedName>
        <fullName evidence="1">Uncharacterized protein</fullName>
    </submittedName>
</protein>
<dbReference type="EMBL" id="MNUO01000091">
    <property type="protein sequence ID" value="OIN96569.1"/>
    <property type="molecule type" value="Genomic_DNA"/>
</dbReference>
<dbReference type="AlphaFoldDB" id="A0A1J4SAU4"/>
<gene>
    <name evidence="1" type="ORF">AUJ66_05780</name>
</gene>
<dbReference type="STRING" id="1817893.AUJ66_05780"/>
<comment type="caution">
    <text evidence="1">The sequence shown here is derived from an EMBL/GenBank/DDBJ whole genome shotgun (WGS) entry which is preliminary data.</text>
</comment>
<name>A0A1J4SAU4_9BACT</name>